<evidence type="ECO:0000313" key="2">
    <source>
        <dbReference type="EMBL" id="ORY99198.1"/>
    </source>
</evidence>
<keyword evidence="3" id="KW-1185">Reference proteome</keyword>
<sequence>MPTFHQILSRVSSIRRKKPQQRQPHEKDSPRASEEEDSALPGAGDIDQGLSPATTFAPPPPPTTLPPAPVPVLSMSDNSTPSITTAAAAAVEPSSATTPPASPCPLPPTVGQERIDVDHLEFAASRDLALLLGTSWDSQKKPLADLSLLAGATALPPSPQENDSNNSKDRIFRTLPKKHRLSLYRPKSFTALKRSKSIPNVIRPRPETQEAQVSQPC</sequence>
<evidence type="ECO:0000256" key="1">
    <source>
        <dbReference type="SAM" id="MobiDB-lite"/>
    </source>
</evidence>
<feature type="compositionally biased region" description="Low complexity" evidence="1">
    <location>
        <begin position="79"/>
        <end position="99"/>
    </location>
</feature>
<gene>
    <name evidence="2" type="ORF">BCR43DRAFT_222278</name>
</gene>
<proteinExistence type="predicted"/>
<dbReference type="AlphaFoldDB" id="A0A1X2HJH7"/>
<accession>A0A1X2HJH7</accession>
<feature type="region of interest" description="Disordered" evidence="1">
    <location>
        <begin position="1"/>
        <end position="110"/>
    </location>
</feature>
<comment type="caution">
    <text evidence="2">The sequence shown here is derived from an EMBL/GenBank/DDBJ whole genome shotgun (WGS) entry which is preliminary data.</text>
</comment>
<protein>
    <submittedName>
        <fullName evidence="2">Uncharacterized protein</fullName>
    </submittedName>
</protein>
<dbReference type="EMBL" id="MCGN01000003">
    <property type="protein sequence ID" value="ORY99198.1"/>
    <property type="molecule type" value="Genomic_DNA"/>
</dbReference>
<organism evidence="2 3">
    <name type="scientific">Syncephalastrum racemosum</name>
    <name type="common">Filamentous fungus</name>
    <dbReference type="NCBI Taxonomy" id="13706"/>
    <lineage>
        <taxon>Eukaryota</taxon>
        <taxon>Fungi</taxon>
        <taxon>Fungi incertae sedis</taxon>
        <taxon>Mucoromycota</taxon>
        <taxon>Mucoromycotina</taxon>
        <taxon>Mucoromycetes</taxon>
        <taxon>Mucorales</taxon>
        <taxon>Syncephalastraceae</taxon>
        <taxon>Syncephalastrum</taxon>
    </lineage>
</organism>
<evidence type="ECO:0000313" key="3">
    <source>
        <dbReference type="Proteomes" id="UP000242180"/>
    </source>
</evidence>
<dbReference type="Proteomes" id="UP000242180">
    <property type="component" value="Unassembled WGS sequence"/>
</dbReference>
<feature type="compositionally biased region" description="Basic and acidic residues" evidence="1">
    <location>
        <begin position="23"/>
        <end position="33"/>
    </location>
</feature>
<name>A0A1X2HJH7_SYNRA</name>
<dbReference type="InParanoid" id="A0A1X2HJH7"/>
<feature type="compositionally biased region" description="Pro residues" evidence="1">
    <location>
        <begin position="57"/>
        <end position="70"/>
    </location>
</feature>
<dbReference type="OrthoDB" id="10565966at2759"/>
<feature type="region of interest" description="Disordered" evidence="1">
    <location>
        <begin position="195"/>
        <end position="217"/>
    </location>
</feature>
<reference evidence="2 3" key="1">
    <citation type="submission" date="2016-07" db="EMBL/GenBank/DDBJ databases">
        <title>Pervasive Adenine N6-methylation of Active Genes in Fungi.</title>
        <authorList>
            <consortium name="DOE Joint Genome Institute"/>
            <person name="Mondo S.J."/>
            <person name="Dannebaum R.O."/>
            <person name="Kuo R.C."/>
            <person name="Labutti K."/>
            <person name="Haridas S."/>
            <person name="Kuo A."/>
            <person name="Salamov A."/>
            <person name="Ahrendt S.R."/>
            <person name="Lipzen A."/>
            <person name="Sullivan W."/>
            <person name="Andreopoulos W.B."/>
            <person name="Clum A."/>
            <person name="Lindquist E."/>
            <person name="Daum C."/>
            <person name="Ramamoorthy G.K."/>
            <person name="Gryganskyi A."/>
            <person name="Culley D."/>
            <person name="Magnuson J.K."/>
            <person name="James T.Y."/>
            <person name="O'Malley M.A."/>
            <person name="Stajich J.E."/>
            <person name="Spatafora J.W."/>
            <person name="Visel A."/>
            <person name="Grigoriev I.V."/>
        </authorList>
    </citation>
    <scope>NUCLEOTIDE SEQUENCE [LARGE SCALE GENOMIC DNA]</scope>
    <source>
        <strain evidence="2 3">NRRL 2496</strain>
    </source>
</reference>
<feature type="region of interest" description="Disordered" evidence="1">
    <location>
        <begin position="153"/>
        <end position="179"/>
    </location>
</feature>